<dbReference type="EMBL" id="AMZH03004811">
    <property type="protein sequence ID" value="RRT68086.1"/>
    <property type="molecule type" value="Genomic_DNA"/>
</dbReference>
<comment type="caution">
    <text evidence="1">The sequence shown here is derived from an EMBL/GenBank/DDBJ whole genome shotgun (WGS) entry which is preliminary data.</text>
</comment>
<reference evidence="1 2" key="1">
    <citation type="journal article" date="2014" name="Agronomy (Basel)">
        <title>A Draft Genome Sequence for Ensete ventricosum, the Drought-Tolerant Tree Against Hunger.</title>
        <authorList>
            <person name="Harrison J."/>
            <person name="Moore K.A."/>
            <person name="Paszkiewicz K."/>
            <person name="Jones T."/>
            <person name="Grant M."/>
            <person name="Ambacheew D."/>
            <person name="Muzemil S."/>
            <person name="Studholme D.J."/>
        </authorList>
    </citation>
    <scope>NUCLEOTIDE SEQUENCE [LARGE SCALE GENOMIC DNA]</scope>
</reference>
<organism evidence="1 2">
    <name type="scientific">Ensete ventricosum</name>
    <name type="common">Abyssinian banana</name>
    <name type="synonym">Musa ensete</name>
    <dbReference type="NCBI Taxonomy" id="4639"/>
    <lineage>
        <taxon>Eukaryota</taxon>
        <taxon>Viridiplantae</taxon>
        <taxon>Streptophyta</taxon>
        <taxon>Embryophyta</taxon>
        <taxon>Tracheophyta</taxon>
        <taxon>Spermatophyta</taxon>
        <taxon>Magnoliopsida</taxon>
        <taxon>Liliopsida</taxon>
        <taxon>Zingiberales</taxon>
        <taxon>Musaceae</taxon>
        <taxon>Ensete</taxon>
    </lineage>
</organism>
<gene>
    <name evidence="1" type="ORF">B296_00038635</name>
</gene>
<dbReference type="Proteomes" id="UP000287651">
    <property type="component" value="Unassembled WGS sequence"/>
</dbReference>
<protein>
    <submittedName>
        <fullName evidence="1">Uncharacterized protein</fullName>
    </submittedName>
</protein>
<accession>A0A426ZVS4</accession>
<proteinExistence type="predicted"/>
<sequence>MDAKALKTLEAMEYCHDLDSVMIEGSLAIIPACYNVSEEYAMHAPLPRQRPYSTCLPEFSVSIDVLETGLRFPLHPIIEECLKWWRISPMAELLTMNENPKVDLDEACHRLDASDKELNDTRSSLTDAQKQIKDDLLKVVQELETSWVKLSRKAVEEYKVMVEFKLGLQWTGHGPCMNMVPSGSGLIPSPVP</sequence>
<evidence type="ECO:0000313" key="2">
    <source>
        <dbReference type="Proteomes" id="UP000287651"/>
    </source>
</evidence>
<name>A0A426ZVS4_ENSVE</name>
<dbReference type="AlphaFoldDB" id="A0A426ZVS4"/>
<evidence type="ECO:0000313" key="1">
    <source>
        <dbReference type="EMBL" id="RRT68086.1"/>
    </source>
</evidence>